<dbReference type="EMBL" id="ML996084">
    <property type="protein sequence ID" value="KAF2153620.1"/>
    <property type="molecule type" value="Genomic_DNA"/>
</dbReference>
<organism evidence="9 10">
    <name type="scientific">Myriangium duriaei CBS 260.36</name>
    <dbReference type="NCBI Taxonomy" id="1168546"/>
    <lineage>
        <taxon>Eukaryota</taxon>
        <taxon>Fungi</taxon>
        <taxon>Dikarya</taxon>
        <taxon>Ascomycota</taxon>
        <taxon>Pezizomycotina</taxon>
        <taxon>Dothideomycetes</taxon>
        <taxon>Dothideomycetidae</taxon>
        <taxon>Myriangiales</taxon>
        <taxon>Myriangiaceae</taxon>
        <taxon>Myriangium</taxon>
    </lineage>
</organism>
<dbReference type="Proteomes" id="UP000799439">
    <property type="component" value="Unassembled WGS sequence"/>
</dbReference>
<reference evidence="9" key="1">
    <citation type="journal article" date="2020" name="Stud. Mycol.">
        <title>101 Dothideomycetes genomes: a test case for predicting lifestyles and emergence of pathogens.</title>
        <authorList>
            <person name="Haridas S."/>
            <person name="Albert R."/>
            <person name="Binder M."/>
            <person name="Bloem J."/>
            <person name="Labutti K."/>
            <person name="Salamov A."/>
            <person name="Andreopoulos B."/>
            <person name="Baker S."/>
            <person name="Barry K."/>
            <person name="Bills G."/>
            <person name="Bluhm B."/>
            <person name="Cannon C."/>
            <person name="Castanera R."/>
            <person name="Culley D."/>
            <person name="Daum C."/>
            <person name="Ezra D."/>
            <person name="Gonzalez J."/>
            <person name="Henrissat B."/>
            <person name="Kuo A."/>
            <person name="Liang C."/>
            <person name="Lipzen A."/>
            <person name="Lutzoni F."/>
            <person name="Magnuson J."/>
            <person name="Mondo S."/>
            <person name="Nolan M."/>
            <person name="Ohm R."/>
            <person name="Pangilinan J."/>
            <person name="Park H.-J."/>
            <person name="Ramirez L."/>
            <person name="Alfaro M."/>
            <person name="Sun H."/>
            <person name="Tritt A."/>
            <person name="Yoshinaga Y."/>
            <person name="Zwiers L.-H."/>
            <person name="Turgeon B."/>
            <person name="Goodwin S."/>
            <person name="Spatafora J."/>
            <person name="Crous P."/>
            <person name="Grigoriev I."/>
        </authorList>
    </citation>
    <scope>NUCLEOTIDE SEQUENCE</scope>
    <source>
        <strain evidence="9">CBS 260.36</strain>
    </source>
</reference>
<feature type="transmembrane region" description="Helical" evidence="7">
    <location>
        <begin position="20"/>
        <end position="39"/>
    </location>
</feature>
<evidence type="ECO:0000256" key="2">
    <source>
        <dbReference type="ARBA" id="ARBA00022692"/>
    </source>
</evidence>
<dbReference type="AlphaFoldDB" id="A0A9P4J3W3"/>
<proteinExistence type="inferred from homology"/>
<protein>
    <recommendedName>
        <fullName evidence="8">Rhodopsin domain-containing protein</fullName>
    </recommendedName>
</protein>
<dbReference type="InterPro" id="IPR049326">
    <property type="entry name" value="Rhodopsin_dom_fungi"/>
</dbReference>
<accession>A0A9P4J3W3</accession>
<evidence type="ECO:0000313" key="9">
    <source>
        <dbReference type="EMBL" id="KAF2153620.1"/>
    </source>
</evidence>
<keyword evidence="10" id="KW-1185">Reference proteome</keyword>
<feature type="transmembrane region" description="Helical" evidence="7">
    <location>
        <begin position="216"/>
        <end position="234"/>
    </location>
</feature>
<keyword evidence="3 7" id="KW-1133">Transmembrane helix</keyword>
<feature type="region of interest" description="Disordered" evidence="6">
    <location>
        <begin position="287"/>
        <end position="307"/>
    </location>
</feature>
<evidence type="ECO:0000256" key="1">
    <source>
        <dbReference type="ARBA" id="ARBA00004141"/>
    </source>
</evidence>
<dbReference type="PANTHER" id="PTHR33048">
    <property type="entry name" value="PTH11-LIKE INTEGRAL MEMBRANE PROTEIN (AFU_ORTHOLOGUE AFUA_5G11245)"/>
    <property type="match status" value="1"/>
</dbReference>
<evidence type="ECO:0000256" key="5">
    <source>
        <dbReference type="ARBA" id="ARBA00038359"/>
    </source>
</evidence>
<evidence type="ECO:0000313" key="10">
    <source>
        <dbReference type="Proteomes" id="UP000799439"/>
    </source>
</evidence>
<feature type="transmembrane region" description="Helical" evidence="7">
    <location>
        <begin position="106"/>
        <end position="124"/>
    </location>
</feature>
<evidence type="ECO:0000256" key="7">
    <source>
        <dbReference type="SAM" id="Phobius"/>
    </source>
</evidence>
<evidence type="ECO:0000256" key="4">
    <source>
        <dbReference type="ARBA" id="ARBA00023136"/>
    </source>
</evidence>
<name>A0A9P4J3W3_9PEZI</name>
<evidence type="ECO:0000256" key="3">
    <source>
        <dbReference type="ARBA" id="ARBA00022989"/>
    </source>
</evidence>
<dbReference type="PANTHER" id="PTHR33048:SF47">
    <property type="entry name" value="INTEGRAL MEMBRANE PROTEIN-RELATED"/>
    <property type="match status" value="1"/>
</dbReference>
<comment type="caution">
    <text evidence="9">The sequence shown here is derived from an EMBL/GenBank/DDBJ whole genome shotgun (WGS) entry which is preliminary data.</text>
</comment>
<comment type="subcellular location">
    <subcellularLocation>
        <location evidence="1">Membrane</location>
        <topology evidence="1">Multi-pass membrane protein</topology>
    </subcellularLocation>
</comment>
<evidence type="ECO:0000259" key="8">
    <source>
        <dbReference type="Pfam" id="PF20684"/>
    </source>
</evidence>
<dbReference type="Pfam" id="PF20684">
    <property type="entry name" value="Fung_rhodopsin"/>
    <property type="match status" value="1"/>
</dbReference>
<evidence type="ECO:0000256" key="6">
    <source>
        <dbReference type="SAM" id="MobiDB-lite"/>
    </source>
</evidence>
<keyword evidence="4 7" id="KW-0472">Membrane</keyword>
<dbReference type="GO" id="GO:0016020">
    <property type="term" value="C:membrane"/>
    <property type="evidence" value="ECO:0007669"/>
    <property type="project" value="UniProtKB-SubCell"/>
</dbReference>
<gene>
    <name evidence="9" type="ORF">K461DRAFT_292343</name>
</gene>
<dbReference type="OrthoDB" id="4329349at2759"/>
<dbReference type="InterPro" id="IPR052337">
    <property type="entry name" value="SAT4-like"/>
</dbReference>
<feature type="transmembrane region" description="Helical" evidence="7">
    <location>
        <begin position="136"/>
        <end position="163"/>
    </location>
</feature>
<comment type="similarity">
    <text evidence="5">Belongs to the SAT4 family.</text>
</comment>
<keyword evidence="2 7" id="KW-0812">Transmembrane</keyword>
<sequence length="360" mass="40228">MADTGIAAGQGWPVYLTETWILTGIAVLIILLRCGVRIRTVGFRRFGGDDYLTIGQICFTIMDAATVTVAFKKGQNVDLSESMISQLTEADIKRLTWGSKVELSAWYSYITLIWCLKFTLLFFYRRLTLGSTNAKLVKYLFWLIGSTYIAMFCIVTFGCWPYEKNWQVSPMAPWKCSFRPQNLKGTAVLNTTTDAALMVVPVLLIWQLKVPIKQKLVIALFLSSGLAVIAAAIVRAQLSLGTTPTAANINSWGVRETFIAVFTVNVPILRPVLNRSFWSWGPYNPTASRSKKQAYTTSGHATTSNGLQEQKDVTDVNQGDIELGHGTSVARDQIMKASQVEWTYQMTTEESDEDKLIDRK</sequence>
<feature type="domain" description="Rhodopsin" evidence="8">
    <location>
        <begin position="33"/>
        <end position="275"/>
    </location>
</feature>